<organism evidence="1 2">
    <name type="scientific">Mongoliibacter ruber</name>
    <dbReference type="NCBI Taxonomy" id="1750599"/>
    <lineage>
        <taxon>Bacteria</taxon>
        <taxon>Pseudomonadati</taxon>
        <taxon>Bacteroidota</taxon>
        <taxon>Cytophagia</taxon>
        <taxon>Cytophagales</taxon>
        <taxon>Cyclobacteriaceae</taxon>
        <taxon>Mongoliibacter</taxon>
    </lineage>
</organism>
<proteinExistence type="predicted"/>
<accession>A0A2T0WLA5</accession>
<sequence length="31" mass="3876">MNGKRMKHQFTYLNLYFKILKNKVKNLNFSR</sequence>
<protein>
    <submittedName>
        <fullName evidence="1">Uncharacterized protein</fullName>
    </submittedName>
</protein>
<dbReference type="AlphaFoldDB" id="A0A2T0WLA5"/>
<evidence type="ECO:0000313" key="1">
    <source>
        <dbReference type="EMBL" id="PRY87491.1"/>
    </source>
</evidence>
<dbReference type="Proteomes" id="UP000238157">
    <property type="component" value="Unassembled WGS sequence"/>
</dbReference>
<gene>
    <name evidence="1" type="ORF">CLW00_106111</name>
</gene>
<comment type="caution">
    <text evidence="1">The sequence shown here is derived from an EMBL/GenBank/DDBJ whole genome shotgun (WGS) entry which is preliminary data.</text>
</comment>
<reference evidence="1 2" key="1">
    <citation type="submission" date="2018-03" db="EMBL/GenBank/DDBJ databases">
        <title>Genomic Encyclopedia of Archaeal and Bacterial Type Strains, Phase II (KMG-II): from individual species to whole genera.</title>
        <authorList>
            <person name="Goeker M."/>
        </authorList>
    </citation>
    <scope>NUCLEOTIDE SEQUENCE [LARGE SCALE GENOMIC DNA]</scope>
    <source>
        <strain evidence="1 2">DSM 27929</strain>
    </source>
</reference>
<evidence type="ECO:0000313" key="2">
    <source>
        <dbReference type="Proteomes" id="UP000238157"/>
    </source>
</evidence>
<keyword evidence="2" id="KW-1185">Reference proteome</keyword>
<dbReference type="EMBL" id="PVTR01000006">
    <property type="protein sequence ID" value="PRY87491.1"/>
    <property type="molecule type" value="Genomic_DNA"/>
</dbReference>
<name>A0A2T0WLA5_9BACT</name>